<reference evidence="1" key="1">
    <citation type="submission" date="2022-03" db="EMBL/GenBank/DDBJ databases">
        <title>Proposal of a novel genus Dryocolo and two novel species.</title>
        <authorList>
            <person name="Maddock D.W."/>
            <person name="Brady C.L."/>
            <person name="Denman S."/>
            <person name="Arnold D."/>
        </authorList>
    </citation>
    <scope>NUCLEOTIDE SEQUENCE</scope>
    <source>
        <strain evidence="1">H6W4</strain>
    </source>
</reference>
<sequence>MQTEKKVQGGLRVIDARQSNHCSYILPRELWAYEEHALYRYVALWSLICKKYICCDDVAANFGISVRQATNIISMIHRRYGDVIQCEIKRVKSEKGNLTKTHILVTHILSETRRKKENDKIESVNENDRAALINMRDFFLYKRMHS</sequence>
<name>A0A9X3AB63_9ENTR</name>
<dbReference type="Proteomes" id="UP001150641">
    <property type="component" value="Unassembled WGS sequence"/>
</dbReference>
<comment type="caution">
    <text evidence="1">The sequence shown here is derived from an EMBL/GenBank/DDBJ whole genome shotgun (WGS) entry which is preliminary data.</text>
</comment>
<evidence type="ECO:0000313" key="1">
    <source>
        <dbReference type="EMBL" id="MCT4700533.1"/>
    </source>
</evidence>
<dbReference type="Pfam" id="PF07180">
    <property type="entry name" value="CaiF_GrlA"/>
    <property type="match status" value="1"/>
</dbReference>
<gene>
    <name evidence="1" type="ORF">MUA00_01690</name>
</gene>
<evidence type="ECO:0000313" key="2">
    <source>
        <dbReference type="Proteomes" id="UP001150641"/>
    </source>
</evidence>
<dbReference type="GO" id="GO:0006351">
    <property type="term" value="P:DNA-templated transcription"/>
    <property type="evidence" value="ECO:0007669"/>
    <property type="project" value="InterPro"/>
</dbReference>
<proteinExistence type="predicted"/>
<accession>A0A9X3AB63</accession>
<protein>
    <submittedName>
        <fullName evidence="1">CaiF/GrlA family transcriptional regulator</fullName>
    </submittedName>
</protein>
<dbReference type="EMBL" id="JALHAP010000066">
    <property type="protein sequence ID" value="MCT4700533.1"/>
    <property type="molecule type" value="Genomic_DNA"/>
</dbReference>
<dbReference type="InterPro" id="IPR020357">
    <property type="entry name" value="Tscrpt_reg_CaiF/GrlA"/>
</dbReference>
<dbReference type="AlphaFoldDB" id="A0A9X3AB63"/>
<dbReference type="RefSeq" id="WP_271121405.1">
    <property type="nucleotide sequence ID" value="NZ_JALHAN010000053.1"/>
</dbReference>
<keyword evidence="2" id="KW-1185">Reference proteome</keyword>
<dbReference type="Gene3D" id="1.10.10.10">
    <property type="entry name" value="Winged helix-like DNA-binding domain superfamily/Winged helix DNA-binding domain"/>
    <property type="match status" value="1"/>
</dbReference>
<dbReference type="InterPro" id="IPR036388">
    <property type="entry name" value="WH-like_DNA-bd_sf"/>
</dbReference>
<organism evidence="1 2">
    <name type="scientific">Dryocola boscaweniae</name>
    <dbReference type="NCBI Taxonomy" id="2925397"/>
    <lineage>
        <taxon>Bacteria</taxon>
        <taxon>Pseudomonadati</taxon>
        <taxon>Pseudomonadota</taxon>
        <taxon>Gammaproteobacteria</taxon>
        <taxon>Enterobacterales</taxon>
        <taxon>Enterobacteriaceae</taxon>
        <taxon>Dryocola</taxon>
    </lineage>
</organism>